<sequence>MDSHPPAPTSQPSLPRSETSSLCDSEVPTQPLPPSQLGMFEGHVARRKHFLSDYEKYTPVQNMQALANHVFGSSANVHHIGDGIGASRRMLDVGVTCRRE</sequence>
<protein>
    <submittedName>
        <fullName evidence="2">Uncharacterized protein</fullName>
    </submittedName>
</protein>
<keyword evidence="3" id="KW-1185">Reference proteome</keyword>
<feature type="region of interest" description="Disordered" evidence="1">
    <location>
        <begin position="1"/>
        <end position="38"/>
    </location>
</feature>
<proteinExistence type="predicted"/>
<evidence type="ECO:0000313" key="2">
    <source>
        <dbReference type="EMBL" id="RPA94416.1"/>
    </source>
</evidence>
<accession>A0A3N4J878</accession>
<gene>
    <name evidence="2" type="ORF">L873DRAFT_1792989</name>
</gene>
<dbReference type="EMBL" id="ML120437">
    <property type="protein sequence ID" value="RPA94416.1"/>
    <property type="molecule type" value="Genomic_DNA"/>
</dbReference>
<dbReference type="AlphaFoldDB" id="A0A3N4J878"/>
<evidence type="ECO:0000256" key="1">
    <source>
        <dbReference type="SAM" id="MobiDB-lite"/>
    </source>
</evidence>
<reference evidence="2 3" key="1">
    <citation type="journal article" date="2018" name="Nat. Ecol. Evol.">
        <title>Pezizomycetes genomes reveal the molecular basis of ectomycorrhizal truffle lifestyle.</title>
        <authorList>
            <person name="Murat C."/>
            <person name="Payen T."/>
            <person name="Noel B."/>
            <person name="Kuo A."/>
            <person name="Morin E."/>
            <person name="Chen J."/>
            <person name="Kohler A."/>
            <person name="Krizsan K."/>
            <person name="Balestrini R."/>
            <person name="Da Silva C."/>
            <person name="Montanini B."/>
            <person name="Hainaut M."/>
            <person name="Levati E."/>
            <person name="Barry K.W."/>
            <person name="Belfiori B."/>
            <person name="Cichocki N."/>
            <person name="Clum A."/>
            <person name="Dockter R.B."/>
            <person name="Fauchery L."/>
            <person name="Guy J."/>
            <person name="Iotti M."/>
            <person name="Le Tacon F."/>
            <person name="Lindquist E.A."/>
            <person name="Lipzen A."/>
            <person name="Malagnac F."/>
            <person name="Mello A."/>
            <person name="Molinier V."/>
            <person name="Miyauchi S."/>
            <person name="Poulain J."/>
            <person name="Riccioni C."/>
            <person name="Rubini A."/>
            <person name="Sitrit Y."/>
            <person name="Splivallo R."/>
            <person name="Traeger S."/>
            <person name="Wang M."/>
            <person name="Zifcakova L."/>
            <person name="Wipf D."/>
            <person name="Zambonelli A."/>
            <person name="Paolocci F."/>
            <person name="Nowrousian M."/>
            <person name="Ottonello S."/>
            <person name="Baldrian P."/>
            <person name="Spatafora J.W."/>
            <person name="Henrissat B."/>
            <person name="Nagy L.G."/>
            <person name="Aury J.M."/>
            <person name="Wincker P."/>
            <person name="Grigoriev I.V."/>
            <person name="Bonfante P."/>
            <person name="Martin F.M."/>
        </authorList>
    </citation>
    <scope>NUCLEOTIDE SEQUENCE [LARGE SCALE GENOMIC DNA]</scope>
    <source>
        <strain evidence="2 3">120613-1</strain>
    </source>
</reference>
<evidence type="ECO:0000313" key="3">
    <source>
        <dbReference type="Proteomes" id="UP000276215"/>
    </source>
</evidence>
<name>A0A3N4J878_9PEZI</name>
<feature type="compositionally biased region" description="Polar residues" evidence="1">
    <location>
        <begin position="10"/>
        <end position="23"/>
    </location>
</feature>
<organism evidence="2 3">
    <name type="scientific">Choiromyces venosus 120613-1</name>
    <dbReference type="NCBI Taxonomy" id="1336337"/>
    <lineage>
        <taxon>Eukaryota</taxon>
        <taxon>Fungi</taxon>
        <taxon>Dikarya</taxon>
        <taxon>Ascomycota</taxon>
        <taxon>Pezizomycotina</taxon>
        <taxon>Pezizomycetes</taxon>
        <taxon>Pezizales</taxon>
        <taxon>Tuberaceae</taxon>
        <taxon>Choiromyces</taxon>
    </lineage>
</organism>
<dbReference type="Proteomes" id="UP000276215">
    <property type="component" value="Unassembled WGS sequence"/>
</dbReference>
<dbReference type="OrthoDB" id="5317203at2759"/>